<keyword evidence="1" id="KW-1133">Transmembrane helix</keyword>
<dbReference type="AlphaFoldDB" id="A0A4R9BZP4"/>
<comment type="caution">
    <text evidence="2">The sequence shown here is derived from an EMBL/GenBank/DDBJ whole genome shotgun (WGS) entry which is preliminary data.</text>
</comment>
<evidence type="ECO:0000256" key="1">
    <source>
        <dbReference type="SAM" id="Phobius"/>
    </source>
</evidence>
<dbReference type="Proteomes" id="UP000297454">
    <property type="component" value="Unassembled WGS sequence"/>
</dbReference>
<feature type="transmembrane region" description="Helical" evidence="1">
    <location>
        <begin position="12"/>
        <end position="36"/>
    </location>
</feature>
<evidence type="ECO:0000313" key="2">
    <source>
        <dbReference type="EMBL" id="TFF64373.1"/>
    </source>
</evidence>
<protein>
    <submittedName>
        <fullName evidence="2">Uncharacterized protein</fullName>
    </submittedName>
</protein>
<evidence type="ECO:0000313" key="3">
    <source>
        <dbReference type="Proteomes" id="UP000297454"/>
    </source>
</evidence>
<organism evidence="2 3">
    <name type="scientific">Helcococcus ovis</name>
    <dbReference type="NCBI Taxonomy" id="72026"/>
    <lineage>
        <taxon>Bacteria</taxon>
        <taxon>Bacillati</taxon>
        <taxon>Bacillota</taxon>
        <taxon>Tissierellia</taxon>
        <taxon>Tissierellales</taxon>
        <taxon>Peptoniphilaceae</taxon>
        <taxon>Helcococcus</taxon>
    </lineage>
</organism>
<keyword evidence="1" id="KW-0472">Membrane</keyword>
<dbReference type="EMBL" id="SCFR01000040">
    <property type="protein sequence ID" value="TFF64373.1"/>
    <property type="molecule type" value="Genomic_DNA"/>
</dbReference>
<feature type="transmembrane region" description="Helical" evidence="1">
    <location>
        <begin position="70"/>
        <end position="89"/>
    </location>
</feature>
<sequence>MQFRYFKLRMCNIVKSTIFQFAILFIFVFALIDYFYSISYNLNKFANFTLSSFKLFMGFPDDYEIILTSYFYHVFAVLIAVIPTSVIYLEDKFTGKKNYFLINLGRKNYYFINCFVVFITTFIMFLLPLGINFLISIIGNLKNGPNLLDERGFFVNIMDSKLLFKSMFIYSPYIVNIIHFIFCLIFYSIWATFVYSLSLIYNKFNKINLV</sequence>
<feature type="transmembrane region" description="Helical" evidence="1">
    <location>
        <begin position="173"/>
        <end position="197"/>
    </location>
</feature>
<keyword evidence="1" id="KW-0812">Transmembrane</keyword>
<proteinExistence type="predicted"/>
<accession>A0A4R9BZP4</accession>
<keyword evidence="3" id="KW-1185">Reference proteome</keyword>
<feature type="transmembrane region" description="Helical" evidence="1">
    <location>
        <begin position="110"/>
        <end position="138"/>
    </location>
</feature>
<gene>
    <name evidence="2" type="ORF">EQF91_07850</name>
</gene>
<reference evidence="2 3" key="1">
    <citation type="submission" date="2019-01" db="EMBL/GenBank/DDBJ databases">
        <title>Draft Genome Sequences of Helcococcus ovis Strains Isolated from the Uterus and Vagina of Dairy Cows with Metritis.</title>
        <authorList>
            <person name="Cunha F."/>
            <person name="Jeon S.J."/>
            <person name="Kutzer P."/>
            <person name="Galvao K.N."/>
        </authorList>
    </citation>
    <scope>NUCLEOTIDE SEQUENCE [LARGE SCALE GENOMIC DNA]</scope>
    <source>
        <strain evidence="2 3">KG-37</strain>
    </source>
</reference>
<dbReference type="RefSeq" id="WP_134768886.1">
    <property type="nucleotide sequence ID" value="NZ_SCFR01000040.1"/>
</dbReference>
<feature type="non-terminal residue" evidence="2">
    <location>
        <position position="210"/>
    </location>
</feature>
<name>A0A4R9BZP4_9FIRM</name>